<dbReference type="GO" id="GO:0035438">
    <property type="term" value="F:cyclic-di-GMP binding"/>
    <property type="evidence" value="ECO:0007669"/>
    <property type="project" value="InterPro"/>
</dbReference>
<dbReference type="InterPro" id="IPR012349">
    <property type="entry name" value="Split_barrel_FMN-bd"/>
</dbReference>
<dbReference type="AlphaFoldDB" id="A0A1X9NJT1"/>
<evidence type="ECO:0000313" key="6">
    <source>
        <dbReference type="EMBL" id="ARN74233.1"/>
    </source>
</evidence>
<evidence type="ECO:0008006" key="8">
    <source>
        <dbReference type="Google" id="ProtNLM"/>
    </source>
</evidence>
<evidence type="ECO:0000256" key="2">
    <source>
        <dbReference type="ARBA" id="ARBA00022741"/>
    </source>
</evidence>
<protein>
    <recommendedName>
        <fullName evidence="8">PilZ domain-containing protein</fullName>
    </recommendedName>
</protein>
<reference evidence="6 7" key="1">
    <citation type="submission" date="2016-11" db="EMBL/GenBank/DDBJ databases">
        <title>Trade-off between light-utilization and light-protection in marine flavobacteria.</title>
        <authorList>
            <person name="Kumagai Y."/>
        </authorList>
    </citation>
    <scope>NUCLEOTIDE SEQUENCE [LARGE SCALE GENOMIC DNA]</scope>
    <source>
        <strain evidence="6 7">NBRC 107125</strain>
    </source>
</reference>
<dbReference type="EMBL" id="CP019343">
    <property type="protein sequence ID" value="ARN74233.1"/>
    <property type="molecule type" value="Genomic_DNA"/>
</dbReference>
<dbReference type="KEGG" id="osg:BST96_08930"/>
<dbReference type="STRING" id="716816.BST96_08930"/>
<evidence type="ECO:0000256" key="3">
    <source>
        <dbReference type="ARBA" id="ARBA00023143"/>
    </source>
</evidence>
<keyword evidence="7" id="KW-1185">Reference proteome</keyword>
<dbReference type="Proteomes" id="UP000193450">
    <property type="component" value="Chromosome"/>
</dbReference>
<keyword evidence="2" id="KW-0547">Nucleotide-binding</keyword>
<keyword evidence="3" id="KW-0975">Bacterial flagellum</keyword>
<keyword evidence="1" id="KW-0973">c-di-GMP</keyword>
<dbReference type="Gene3D" id="2.40.10.220">
    <property type="entry name" value="predicted glycosyltransferase like domains"/>
    <property type="match status" value="1"/>
</dbReference>
<evidence type="ECO:0000259" key="4">
    <source>
        <dbReference type="Pfam" id="PF07238"/>
    </source>
</evidence>
<feature type="domain" description="Type III secretion system flagellar brake protein YcgR PilZN" evidence="5">
    <location>
        <begin position="32"/>
        <end position="124"/>
    </location>
</feature>
<sequence length="264" mass="29680">MLVLAMITSFIDRLRGKPALKADNALNYTYLHLHQAQRNRDFLEVKIEGDEVLYQSIILESDPNERTLLIDELFPTGFVGLPGQKVHLAIRQKGGRKIKFESTILEQHRYDDAPIYVLAMPQDIEAGQRRSAYRLPIANSSSIDSHFVGPEGNAYHGLLRNVSSTGIAMDVLLDEMDNSGGPDNFQYNDILDELVFDFAGVNIQCEASVRSVEVDPNDQKHILIGAEFVDLPPVEQRVLERSIMRIQRDRIKLSGAFEADMALA</sequence>
<organism evidence="6 7">
    <name type="scientific">Oceanicoccus sagamiensis</name>
    <dbReference type="NCBI Taxonomy" id="716816"/>
    <lineage>
        <taxon>Bacteria</taxon>
        <taxon>Pseudomonadati</taxon>
        <taxon>Pseudomonadota</taxon>
        <taxon>Gammaproteobacteria</taxon>
        <taxon>Cellvibrionales</taxon>
        <taxon>Spongiibacteraceae</taxon>
        <taxon>Oceanicoccus</taxon>
    </lineage>
</organism>
<gene>
    <name evidence="6" type="ORF">BST96_08930</name>
</gene>
<evidence type="ECO:0000256" key="1">
    <source>
        <dbReference type="ARBA" id="ARBA00022636"/>
    </source>
</evidence>
<feature type="domain" description="PilZ" evidence="4">
    <location>
        <begin position="128"/>
        <end position="244"/>
    </location>
</feature>
<dbReference type="Pfam" id="PF07317">
    <property type="entry name" value="PilZN"/>
    <property type="match status" value="1"/>
</dbReference>
<dbReference type="InterPro" id="IPR009875">
    <property type="entry name" value="PilZ_domain"/>
</dbReference>
<dbReference type="Pfam" id="PF07238">
    <property type="entry name" value="PilZ"/>
    <property type="match status" value="1"/>
</dbReference>
<dbReference type="Gene3D" id="2.30.110.10">
    <property type="entry name" value="Electron Transport, Fmn-binding Protein, Chain A"/>
    <property type="match status" value="1"/>
</dbReference>
<evidence type="ECO:0000313" key="7">
    <source>
        <dbReference type="Proteomes" id="UP000193450"/>
    </source>
</evidence>
<accession>A0A1X9NJT1</accession>
<name>A0A1X9NJT1_9GAMM</name>
<dbReference type="InterPro" id="IPR009926">
    <property type="entry name" value="T3SS_YcgR_PilZN"/>
</dbReference>
<proteinExistence type="predicted"/>
<evidence type="ECO:0000259" key="5">
    <source>
        <dbReference type="Pfam" id="PF07317"/>
    </source>
</evidence>